<feature type="transmembrane region" description="Helical" evidence="1">
    <location>
        <begin position="145"/>
        <end position="161"/>
    </location>
</feature>
<keyword evidence="1" id="KW-0812">Transmembrane</keyword>
<protein>
    <recommendedName>
        <fullName evidence="3">O-antigen/teichoic acid export membrane protein</fullName>
    </recommendedName>
</protein>
<feature type="transmembrane region" description="Helical" evidence="1">
    <location>
        <begin position="12"/>
        <end position="35"/>
    </location>
</feature>
<gene>
    <name evidence="2" type="ORF">M3M28_01270</name>
</gene>
<name>A0ABY4N100_9MICO</name>
<feature type="transmembrane region" description="Helical" evidence="1">
    <location>
        <begin position="47"/>
        <end position="67"/>
    </location>
</feature>
<feature type="transmembrane region" description="Helical" evidence="1">
    <location>
        <begin position="311"/>
        <end position="330"/>
    </location>
</feature>
<keyword evidence="1" id="KW-0472">Membrane</keyword>
<feature type="transmembrane region" description="Helical" evidence="1">
    <location>
        <begin position="273"/>
        <end position="299"/>
    </location>
</feature>
<feature type="transmembrane region" description="Helical" evidence="1">
    <location>
        <begin position="342"/>
        <end position="363"/>
    </location>
</feature>
<sequence>MGGVAIATKRRAIGLATITALNAFAGLAPQVSALLTMDAAAFGRFSLIYFAYALSLSLSLSLISEPWHIRLLAGRGAAWLPYASATAGLALLSATAAVVLGLVLGFSLGLALLAGLAIGLATFWEPTRYFLLQHEQVRRAGLADVAYAMAFVSAGALGLAFTGDATFAVYLAWAAAGLALLAFVPAPEGRFAWPWAWFREHGREARRLASDSILMDVGSVFTPIFLAPMLGVAGFGTYRAVSNVAVPVRLILNPLRPVITNTRDAKWATGNRMWWGVVAGGVVVSLAVLLALEALGWFGWQVGVLNSLLPFTVPVAVTVLANFVGHYAYIRCRSRATTRELLTGRVSQTLIVTLIPIAGVLIGGLPGGIWAYAISGVGTAIVWSLIDRRHAAPESPGALAAA</sequence>
<evidence type="ECO:0000256" key="1">
    <source>
        <dbReference type="SAM" id="Phobius"/>
    </source>
</evidence>
<evidence type="ECO:0000313" key="2">
    <source>
        <dbReference type="EMBL" id="UQN15127.1"/>
    </source>
</evidence>
<feature type="transmembrane region" description="Helical" evidence="1">
    <location>
        <begin position="106"/>
        <end position="124"/>
    </location>
</feature>
<keyword evidence="1" id="KW-1133">Transmembrane helix</keyword>
<evidence type="ECO:0008006" key="3">
    <source>
        <dbReference type="Google" id="ProtNLM"/>
    </source>
</evidence>
<reference evidence="2" key="1">
    <citation type="submission" date="2022-05" db="EMBL/GenBank/DDBJ databases">
        <title>Complete genome sequence of toluene-degrading Gulosibacter sediminis strain ACHW.36C.</title>
        <authorList>
            <person name="Wai A.C."/>
            <person name="Lai G.K."/>
            <person name="Griffin S.D."/>
            <person name="Leung F.C."/>
        </authorList>
    </citation>
    <scope>NUCLEOTIDE SEQUENCE [LARGE SCALE GENOMIC DNA]</scope>
    <source>
        <strain evidence="2">ACHW.36C</strain>
    </source>
</reference>
<organism evidence="2">
    <name type="scientific">Gulosibacter sediminis</name>
    <dbReference type="NCBI Taxonomy" id="1729695"/>
    <lineage>
        <taxon>Bacteria</taxon>
        <taxon>Bacillati</taxon>
        <taxon>Actinomycetota</taxon>
        <taxon>Actinomycetes</taxon>
        <taxon>Micrococcales</taxon>
        <taxon>Microbacteriaceae</taxon>
        <taxon>Gulosibacter</taxon>
    </lineage>
</organism>
<feature type="transmembrane region" description="Helical" evidence="1">
    <location>
        <begin position="79"/>
        <end position="100"/>
    </location>
</feature>
<feature type="transmembrane region" description="Helical" evidence="1">
    <location>
        <begin position="167"/>
        <end position="187"/>
    </location>
</feature>
<dbReference type="EMBL" id="CP097160">
    <property type="protein sequence ID" value="UQN15127.1"/>
    <property type="molecule type" value="Genomic_DNA"/>
</dbReference>
<accession>A0ABY4N100</accession>
<proteinExistence type="predicted"/>